<sequence length="1765" mass="199781">MSSLNPLLRIALAVVFVCVNGSRVAAAEQTRIEPVVTSNGAIVLQIAKLEGGGSLTGIQEYAVMVSDDLVNWEEIARSRLLEELQVVDLERGSRPARFYKIVGIDLDESVRVFAEGLSEDLSEVRDFTSGIVLEGISLADYEEVEARLAEIRAEIVELLDSGALVPESLLVYYRESSGEIDRMMAAQPLLLEWEGDVYEIELSRAMAALNEQYARLDEVSLQDYDRLLGVDEEDLEGLESLVEYVERRQVGMQSSLPLFDAISPRGQFELTTRLLLRHLDVLSEERVDSDKDGLWEIDYLLYGRLLNGLERLKRVNESLADAAEAETPVSFAEVSSGRVLTEALERLLSAIDRRQRMLEESVWGNVDSKEIDEAFESQARSEALNLIVSRRNLLFGKLESSLLREGLEMELFPEFELGLDQGEVRFGDLEQALAVLLAYGDTARSEVAEMLERLELDDVVRTRFVSVLERALNGYWAGSKWGSGIFQKSFGKWRAHYLSGELLFETEEGAHVKVSPRLLSFLDELPRSIDTLVSYPGIGNMFTRSELESFLSEGEYSDLYRIRLDPDSESTLSSLSEYAVKAQLVQAILELRGGEVLDEGVIDLVLFGREVLFEDSQDGLVERIDAARAKARDELQGLNDDPLEGGSWRTFYAEQAVADELLAALNEVVRDESVAARSLEQYFLVDLARERWEEIWEVLASRWGVPSNVNLWGGTSEVPSREVEIVLEGRIHTFSTHWLREVFWSALNRVAVPRSDDVFLIYQWARLNGFEETELLEVAKVNAYGPNPWMYWGVISFDGEQGVEDEPNRYEMFLGFLPRWLESLDADEVLEGGVLSAEKIESVVTRELAYAVAAGESISGLIEAAEYEELNRLYVGYKNAVFNHWGVIESLEGDYIALKRRLAEAAEPIVKHLSEWEMYTLSNGRAHRDLKWQIRRLWDLSRAMPVVSLKVGEERWTVDFRELAEWQERWLWGVDEYLEAYPGLVDSDFVDSRVMDYGLRYSASGVLEEDDLYEGKVDMRKLVVAALRRIAGGGEGVPDLYRDSIVVENKVNAETLRRLFRAVDTTHEDVLRQAHDLVADAMIRIGERSRYQMTIANLEGLYEEILSLRAALVALVEEETRVLAASDAVEIEEAVTGEYRVAFDVLFDYLRERPLVVEVGGELKDVQFEEVKPLLIETLQRRFPGEDLAAYHFASFYGISVGDLRRFDKLEQFLNVQIVAVPRNSQYVEVVSKLSDIGLRQFVALMVSRFGEAVYDESLDRLDFEALVEIASDEETGIERATSRVGELFASARAEIDAIDEPGSLEGLEGMVEVLSRNRELIRVELMGEITALSDVGAEQVREVIALRNEELVSRVGEIVFGKKIQFEAIDGSGISIDMSLYEGELVEALNLALDGGDAENSSEELWMEYRLEIYLLVARLAYAYGDFVLDEGSFSVERFAENLQVQDSVRMELFAEEAFVEELVLLEAAIPEDEGRATRGEVSLLGDQLSESRPHFMRLHERSELYGIDVFYRFQPPVVLEKWWQLVGRYETRLQESDLIVSDGEVSVTLPVVEMARVVGDALNEGDLPFLDQYADEGETRYEYGRFRNLMPPRNAVGLDYSLSAISAGLLRDRLELPTWGWIPDESENEAGAFSRFARLPGVLARDVRGLELGDWSELKVPSKRAIDLMKGQLNLRTLNPGSGIDLFQPDWELGGDRLSEVVVEPEYESGFFWLSWRDQRFRVFVEVLLDYWDLLVDENGAFQMDVFETLIRTEVDSDEVAGH</sequence>
<gene>
    <name evidence="2" type="ORF">JIN87_18760</name>
</gene>
<evidence type="ECO:0000313" key="2">
    <source>
        <dbReference type="EMBL" id="MBK1878932.1"/>
    </source>
</evidence>
<evidence type="ECO:0000313" key="3">
    <source>
        <dbReference type="Proteomes" id="UP000617628"/>
    </source>
</evidence>
<feature type="signal peptide" evidence="1">
    <location>
        <begin position="1"/>
        <end position="26"/>
    </location>
</feature>
<proteinExistence type="predicted"/>
<dbReference type="EMBL" id="JAENIL010000037">
    <property type="protein sequence ID" value="MBK1878932.1"/>
    <property type="molecule type" value="Genomic_DNA"/>
</dbReference>
<feature type="chain" id="PRO_5037323409" evidence="1">
    <location>
        <begin position="27"/>
        <end position="1765"/>
    </location>
</feature>
<keyword evidence="3" id="KW-1185">Reference proteome</keyword>
<keyword evidence="1" id="KW-0732">Signal</keyword>
<organism evidence="2 3">
    <name type="scientific">Pelagicoccus mobilis</name>
    <dbReference type="NCBI Taxonomy" id="415221"/>
    <lineage>
        <taxon>Bacteria</taxon>
        <taxon>Pseudomonadati</taxon>
        <taxon>Verrucomicrobiota</taxon>
        <taxon>Opitutia</taxon>
        <taxon>Puniceicoccales</taxon>
        <taxon>Pelagicoccaceae</taxon>
        <taxon>Pelagicoccus</taxon>
    </lineage>
</organism>
<dbReference type="RefSeq" id="WP_200357144.1">
    <property type="nucleotide sequence ID" value="NZ_JAENIL010000037.1"/>
</dbReference>
<reference evidence="2" key="1">
    <citation type="submission" date="2021-01" db="EMBL/GenBank/DDBJ databases">
        <title>Modified the classification status of verrucomicrobia.</title>
        <authorList>
            <person name="Feng X."/>
        </authorList>
    </citation>
    <scope>NUCLEOTIDE SEQUENCE</scope>
    <source>
        <strain evidence="2">KCTC 13126</strain>
    </source>
</reference>
<protein>
    <submittedName>
        <fullName evidence="2">Uncharacterized protein</fullName>
    </submittedName>
</protein>
<dbReference type="Proteomes" id="UP000617628">
    <property type="component" value="Unassembled WGS sequence"/>
</dbReference>
<name>A0A934VR18_9BACT</name>
<accession>A0A934VR18</accession>
<evidence type="ECO:0000256" key="1">
    <source>
        <dbReference type="SAM" id="SignalP"/>
    </source>
</evidence>
<comment type="caution">
    <text evidence="2">The sequence shown here is derived from an EMBL/GenBank/DDBJ whole genome shotgun (WGS) entry which is preliminary data.</text>
</comment>